<accession>A0A378JBE1</accession>
<dbReference type="EMBL" id="UGOB01000001">
    <property type="protein sequence ID" value="STX45123.1"/>
    <property type="molecule type" value="Genomic_DNA"/>
</dbReference>
<organism evidence="3 5">
    <name type="scientific">Legionella gratiana</name>
    <dbReference type="NCBI Taxonomy" id="45066"/>
    <lineage>
        <taxon>Bacteria</taxon>
        <taxon>Pseudomonadati</taxon>
        <taxon>Pseudomonadota</taxon>
        <taxon>Gammaproteobacteria</taxon>
        <taxon>Legionellales</taxon>
        <taxon>Legionellaceae</taxon>
        <taxon>Legionella</taxon>
    </lineage>
</organism>
<dbReference type="EMBL" id="LNYE01000003">
    <property type="protein sequence ID" value="KTD15534.1"/>
    <property type="molecule type" value="Genomic_DNA"/>
</dbReference>
<dbReference type="AlphaFoldDB" id="A0A378JBE1"/>
<protein>
    <submittedName>
        <fullName evidence="3">Sporulation integral membrane protein YtvI</fullName>
    </submittedName>
</protein>
<reference evidence="3 5" key="2">
    <citation type="submission" date="2018-06" db="EMBL/GenBank/DDBJ databases">
        <authorList>
            <consortium name="Pathogen Informatics"/>
            <person name="Doyle S."/>
        </authorList>
    </citation>
    <scope>NUCLEOTIDE SEQUENCE [LARGE SCALE GENOMIC DNA]</scope>
    <source>
        <strain evidence="3 5">NCTC12388</strain>
    </source>
</reference>
<keyword evidence="1" id="KW-0472">Membrane</keyword>
<dbReference type="OrthoDB" id="5792512at2"/>
<feature type="transmembrane region" description="Helical" evidence="1">
    <location>
        <begin position="58"/>
        <end position="79"/>
    </location>
</feature>
<sequence length="88" mass="9957">MMTPFSQKYFYFIANILLTGYILVISAPLFNPLLAALILALSLKPFATFLEKFKVPRLLASLISVVTFVIVLADLILFFSSSNTKYRF</sequence>
<keyword evidence="1" id="KW-1133">Transmembrane helix</keyword>
<dbReference type="RefSeq" id="WP_058497439.1">
    <property type="nucleotide sequence ID" value="NZ_CAAAHW010000009.1"/>
</dbReference>
<proteinExistence type="predicted"/>
<evidence type="ECO:0000256" key="1">
    <source>
        <dbReference type="SAM" id="Phobius"/>
    </source>
</evidence>
<evidence type="ECO:0000313" key="5">
    <source>
        <dbReference type="Proteomes" id="UP000254476"/>
    </source>
</evidence>
<evidence type="ECO:0000313" key="3">
    <source>
        <dbReference type="EMBL" id="STX45123.1"/>
    </source>
</evidence>
<evidence type="ECO:0000313" key="4">
    <source>
        <dbReference type="Proteomes" id="UP000054691"/>
    </source>
</evidence>
<gene>
    <name evidence="2" type="ORF">Lgra_0200</name>
    <name evidence="3" type="ORF">NCTC12388_01851</name>
</gene>
<keyword evidence="4" id="KW-1185">Reference proteome</keyword>
<reference evidence="2 4" key="1">
    <citation type="submission" date="2015-11" db="EMBL/GenBank/DDBJ databases">
        <title>Genomic analysis of 38 Legionella species identifies large and diverse effector repertoires.</title>
        <authorList>
            <person name="Burstein D."/>
            <person name="Amaro F."/>
            <person name="Zusman T."/>
            <person name="Lifshitz Z."/>
            <person name="Cohen O."/>
            <person name="Gilbert J.A."/>
            <person name="Pupko T."/>
            <person name="Shuman H.A."/>
            <person name="Segal G."/>
        </authorList>
    </citation>
    <scope>NUCLEOTIDE SEQUENCE [LARGE SCALE GENOMIC DNA]</scope>
    <source>
        <strain evidence="2 4">Lyon 8420412</strain>
    </source>
</reference>
<evidence type="ECO:0000313" key="2">
    <source>
        <dbReference type="EMBL" id="KTD15534.1"/>
    </source>
</evidence>
<feature type="transmembrane region" description="Helical" evidence="1">
    <location>
        <begin position="12"/>
        <end position="38"/>
    </location>
</feature>
<dbReference type="Proteomes" id="UP000054691">
    <property type="component" value="Unassembled WGS sequence"/>
</dbReference>
<keyword evidence="1" id="KW-0812">Transmembrane</keyword>
<name>A0A378JBE1_9GAMM</name>
<dbReference type="Proteomes" id="UP000254476">
    <property type="component" value="Unassembled WGS sequence"/>
</dbReference>